<dbReference type="EMBL" id="FMSV02000046">
    <property type="protein sequence ID" value="SEH04380.1"/>
    <property type="molecule type" value="Genomic_DNA"/>
</dbReference>
<accession>A0A1H6F2N2</accession>
<dbReference type="SUPFAM" id="SSF88723">
    <property type="entry name" value="PIN domain-like"/>
    <property type="match status" value="1"/>
</dbReference>
<name>A0A1H6F2N2_9GAMM</name>
<dbReference type="InterPro" id="IPR029060">
    <property type="entry name" value="PIN-like_dom_sf"/>
</dbReference>
<evidence type="ECO:0000313" key="3">
    <source>
        <dbReference type="Proteomes" id="UP000236724"/>
    </source>
</evidence>
<organism evidence="2 3">
    <name type="scientific">Candidatus Venteria ishoeyi</name>
    <dbReference type="NCBI Taxonomy" id="1899563"/>
    <lineage>
        <taxon>Bacteria</taxon>
        <taxon>Pseudomonadati</taxon>
        <taxon>Pseudomonadota</taxon>
        <taxon>Gammaproteobacteria</taxon>
        <taxon>Thiotrichales</taxon>
        <taxon>Thiotrichaceae</taxon>
        <taxon>Venteria</taxon>
    </lineage>
</organism>
<sequence length="145" mass="16730">MKILFDINIILDVLLNRKDFVNLSATLLGFVENKRLEGYLCATSLTTIDYLIAKSLNRSQARIEIKKLLTLFQIAEVNHKVLRLSVESEFKDFEDAVQYYSAECLKLNGLVTRNLKDYKTATLPVYSPDELWHIIQTGKYDQGMH</sequence>
<evidence type="ECO:0000259" key="1">
    <source>
        <dbReference type="Pfam" id="PF13470"/>
    </source>
</evidence>
<proteinExistence type="predicted"/>
<keyword evidence="3" id="KW-1185">Reference proteome</keyword>
<dbReference type="RefSeq" id="WP_103918449.1">
    <property type="nucleotide sequence ID" value="NZ_FMSV02000046.1"/>
</dbReference>
<dbReference type="InterPro" id="IPR002716">
    <property type="entry name" value="PIN_dom"/>
</dbReference>
<dbReference type="Pfam" id="PF13470">
    <property type="entry name" value="PIN_3"/>
    <property type="match status" value="1"/>
</dbReference>
<dbReference type="AlphaFoldDB" id="A0A1H6F2N2"/>
<feature type="domain" description="PIN" evidence="1">
    <location>
        <begin position="2"/>
        <end position="115"/>
    </location>
</feature>
<dbReference type="OrthoDB" id="9787727at2"/>
<dbReference type="Proteomes" id="UP000236724">
    <property type="component" value="Unassembled WGS sequence"/>
</dbReference>
<reference evidence="2 3" key="1">
    <citation type="submission" date="2016-10" db="EMBL/GenBank/DDBJ databases">
        <authorList>
            <person name="de Groot N.N."/>
        </authorList>
    </citation>
    <scope>NUCLEOTIDE SEQUENCE [LARGE SCALE GENOMIC DNA]</scope>
    <source>
        <strain evidence="2">MBHS1</strain>
    </source>
</reference>
<gene>
    <name evidence="2" type="ORF">MBHS_00226</name>
</gene>
<evidence type="ECO:0000313" key="2">
    <source>
        <dbReference type="EMBL" id="SEH04380.1"/>
    </source>
</evidence>
<protein>
    <recommendedName>
        <fullName evidence="1">PIN domain-containing protein</fullName>
    </recommendedName>
</protein>